<dbReference type="Proteomes" id="UP000673383">
    <property type="component" value="Unassembled WGS sequence"/>
</dbReference>
<dbReference type="SUPFAM" id="SSF100895">
    <property type="entry name" value="Kazal-type serine protease inhibitors"/>
    <property type="match status" value="1"/>
</dbReference>
<evidence type="ECO:0000256" key="1">
    <source>
        <dbReference type="SAM" id="SignalP"/>
    </source>
</evidence>
<dbReference type="InterPro" id="IPR036058">
    <property type="entry name" value="Kazal_dom_sf"/>
</dbReference>
<dbReference type="InterPro" id="IPR002350">
    <property type="entry name" value="Kazal_dom"/>
</dbReference>
<dbReference type="Gene3D" id="3.30.60.30">
    <property type="match status" value="1"/>
</dbReference>
<name>A0A8I1YPB0_BRAEL</name>
<evidence type="ECO:0000313" key="4">
    <source>
        <dbReference type="Proteomes" id="UP000673383"/>
    </source>
</evidence>
<gene>
    <name evidence="3" type="ORF">JOH49_009606</name>
</gene>
<dbReference type="PROSITE" id="PS51465">
    <property type="entry name" value="KAZAL_2"/>
    <property type="match status" value="1"/>
</dbReference>
<proteinExistence type="predicted"/>
<sequence length="107" mass="11197">MSLKAVRLFMLFLVVAFGAPASSQAAKVGEACGGFGGIKCDRGLWCDPTPGQCGFADSSGVCVKVGKFCPQSRAKSVIPVCGCDGKTYNNDCERQKKHVGKKKDGSC</sequence>
<organism evidence="3 4">
    <name type="scientific">Bradyrhizobium elkanii</name>
    <dbReference type="NCBI Taxonomy" id="29448"/>
    <lineage>
        <taxon>Bacteria</taxon>
        <taxon>Pseudomonadati</taxon>
        <taxon>Pseudomonadota</taxon>
        <taxon>Alphaproteobacteria</taxon>
        <taxon>Hyphomicrobiales</taxon>
        <taxon>Nitrobacteraceae</taxon>
        <taxon>Bradyrhizobium</taxon>
    </lineage>
</organism>
<dbReference type="EMBL" id="JAFICZ010000001">
    <property type="protein sequence ID" value="MBP1299853.1"/>
    <property type="molecule type" value="Genomic_DNA"/>
</dbReference>
<feature type="chain" id="PRO_5034552308" description="Kazal-like domain-containing protein" evidence="1">
    <location>
        <begin position="26"/>
        <end position="107"/>
    </location>
</feature>
<feature type="domain" description="Kazal-like" evidence="2">
    <location>
        <begin position="56"/>
        <end position="107"/>
    </location>
</feature>
<protein>
    <recommendedName>
        <fullName evidence="2">Kazal-like domain-containing protein</fullName>
    </recommendedName>
</protein>
<reference evidence="3" key="1">
    <citation type="submission" date="2021-02" db="EMBL/GenBank/DDBJ databases">
        <title>Genomic Encyclopedia of Type Strains, Phase IV (KMG-V): Genome sequencing to study the core and pangenomes of soil and plant-associated prokaryotes.</title>
        <authorList>
            <person name="Whitman W."/>
        </authorList>
    </citation>
    <scope>NUCLEOTIDE SEQUENCE</scope>
    <source>
        <strain evidence="3">USDA 406</strain>
    </source>
</reference>
<comment type="caution">
    <text evidence="3">The sequence shown here is derived from an EMBL/GenBank/DDBJ whole genome shotgun (WGS) entry which is preliminary data.</text>
</comment>
<dbReference type="SMART" id="SM00280">
    <property type="entry name" value="KAZAL"/>
    <property type="match status" value="1"/>
</dbReference>
<keyword evidence="1" id="KW-0732">Signal</keyword>
<feature type="signal peptide" evidence="1">
    <location>
        <begin position="1"/>
        <end position="25"/>
    </location>
</feature>
<evidence type="ECO:0000313" key="3">
    <source>
        <dbReference type="EMBL" id="MBP1299853.1"/>
    </source>
</evidence>
<dbReference type="RefSeq" id="WP_209946024.1">
    <property type="nucleotide sequence ID" value="NZ_JAFICZ010000001.1"/>
</dbReference>
<evidence type="ECO:0000259" key="2">
    <source>
        <dbReference type="PROSITE" id="PS51465"/>
    </source>
</evidence>
<accession>A0A8I1YPB0</accession>
<dbReference type="AlphaFoldDB" id="A0A8I1YPB0"/>